<evidence type="ECO:0000256" key="12">
    <source>
        <dbReference type="SAM" id="MobiDB-lite"/>
    </source>
</evidence>
<dbReference type="PROSITE" id="PS00430">
    <property type="entry name" value="TONB_DEPENDENT_REC_1"/>
    <property type="match status" value="1"/>
</dbReference>
<sequence length="1034" mass="112080">MSSYWDRERLLRSTILAGFAAAGLTVAPSWAQQAEDDEDEEQAEEAEDSIVVTGSRIRRDSFSSTSPLQVIDAETVTEAGLVDTAEIIRSVPVIQGAQLDQTINNAFVTNGGPGVNNVSLRGLSADRTLVLINGRRMSPAGVEGAPSFPDINLIPSSIIQRVDILLDGASSVYGSDAVAGVINIITQQDYEGLNIEGYVSVPEDDGGENQRYSLLVGDRSERGGFTFAMEYYDQQNLRANQRDWNRSPSGFYCSQDIDLDASGNQITSSATRPNTCGGSIVNRVRVFSTLARPGGGLLLGTDVYRFQGPAGVALNTADARSPAGWWVAPTATGRTFMSNLPEAQSYPSAQWSDILPSNSRYSMFLTGDYDIDSLFGIEGTTFFFEASHSNSQTFSNSNFHGQLFPTVPDSNPTNPFTYGNGASFYGYGVVPIISSPTQRSDVDVEIQQTRLLTGLRGDLGFIGAPGWDFESFVSYTRSMGYSSRGAVLEERLRLSLATTRFDGGGNLICGDPSYIDLFGFLDPENCVPIDMFAPSLYVYDPQTGPQWGSQAEADFLTGERTVTTKVDELVAGAFVTGPLFNMPDGEVNAVFGWEYREIGLDSGVDTVAALGLAAGFFADQLSQGSVNLNEFYTELSFPLLRGRPFAEDLTFDIAARLTDHEFYGQNSTWAAKLSWSPVDYLTFRGTAGTSFRAPNVRELFLGGQTGFTGGGADPCVVPQAAIPGGPGSYDPTLDPRSPTVLANCIADGVDPTSLGATGVPSIQSFRAGNPGLEPETSDSISVGFAIDQPWFDSFDFQFGVNYFEINVEDSIAIPGTAFSLNRCYNSTNYPNDPFCARRQRDPNTGFLTFVDNTPFNIAQQTTQGLDYNARFGMDVWGGARIEANTVFTQSIEITNQTTPSSAINDTVGTIGFPEWRGTIDARYIQGDWTLFWRGRYIGAQENLGVFGAAEPALEFTGSVDRLDDVDAVLYHDLSLSWRSDTWRVTTGFNNLLNEEPPLVDQNTADATLGGTNVPLGAGYDMIGRRFFINVSKRF</sequence>
<dbReference type="PANTHER" id="PTHR47234">
    <property type="match status" value="1"/>
</dbReference>
<dbReference type="InterPro" id="IPR000531">
    <property type="entry name" value="Beta-barrel_TonB"/>
</dbReference>
<evidence type="ECO:0000256" key="13">
    <source>
        <dbReference type="SAM" id="SignalP"/>
    </source>
</evidence>
<accession>A0ABV6ZVE4</accession>
<dbReference type="EMBL" id="JBHRSV010000003">
    <property type="protein sequence ID" value="MFC2925416.1"/>
    <property type="molecule type" value="Genomic_DNA"/>
</dbReference>
<evidence type="ECO:0000256" key="11">
    <source>
        <dbReference type="RuleBase" id="RU003357"/>
    </source>
</evidence>
<keyword evidence="8 9" id="KW-0998">Cell outer membrane</keyword>
<dbReference type="InterPro" id="IPR039426">
    <property type="entry name" value="TonB-dep_rcpt-like"/>
</dbReference>
<evidence type="ECO:0000256" key="7">
    <source>
        <dbReference type="ARBA" id="ARBA00023136"/>
    </source>
</evidence>
<dbReference type="RefSeq" id="WP_343164802.1">
    <property type="nucleotide sequence ID" value="NZ_JBHRSV010000003.1"/>
</dbReference>
<gene>
    <name evidence="16" type="ORF">ACFOOR_04785</name>
</gene>
<evidence type="ECO:0000256" key="5">
    <source>
        <dbReference type="ARBA" id="ARBA00022729"/>
    </source>
</evidence>
<keyword evidence="16" id="KW-0675">Receptor</keyword>
<keyword evidence="3 9" id="KW-1134">Transmembrane beta strand</keyword>
<feature type="short sequence motif" description="TonB box" evidence="10">
    <location>
        <begin position="49"/>
        <end position="55"/>
    </location>
</feature>
<evidence type="ECO:0000256" key="4">
    <source>
        <dbReference type="ARBA" id="ARBA00022692"/>
    </source>
</evidence>
<keyword evidence="4 9" id="KW-0812">Transmembrane</keyword>
<dbReference type="Gene3D" id="2.170.130.10">
    <property type="entry name" value="TonB-dependent receptor, plug domain"/>
    <property type="match status" value="1"/>
</dbReference>
<evidence type="ECO:0000259" key="15">
    <source>
        <dbReference type="Pfam" id="PF07715"/>
    </source>
</evidence>
<feature type="chain" id="PRO_5045572988" evidence="13">
    <location>
        <begin position="32"/>
        <end position="1034"/>
    </location>
</feature>
<feature type="domain" description="TonB-dependent receptor plug" evidence="15">
    <location>
        <begin position="63"/>
        <end position="181"/>
    </location>
</feature>
<dbReference type="Proteomes" id="UP001595379">
    <property type="component" value="Unassembled WGS sequence"/>
</dbReference>
<dbReference type="Gene3D" id="2.40.170.20">
    <property type="entry name" value="TonB-dependent receptor, beta-barrel domain"/>
    <property type="match status" value="1"/>
</dbReference>
<dbReference type="PROSITE" id="PS52016">
    <property type="entry name" value="TONB_DEPENDENT_REC_3"/>
    <property type="match status" value="1"/>
</dbReference>
<proteinExistence type="inferred from homology"/>
<dbReference type="InterPro" id="IPR010916">
    <property type="entry name" value="TonB_box_CS"/>
</dbReference>
<dbReference type="InterPro" id="IPR036942">
    <property type="entry name" value="Beta-barrel_TonB_sf"/>
</dbReference>
<comment type="subcellular location">
    <subcellularLocation>
        <location evidence="1 9">Cell outer membrane</location>
        <topology evidence="1 9">Multi-pass membrane protein</topology>
    </subcellularLocation>
</comment>
<evidence type="ECO:0000256" key="1">
    <source>
        <dbReference type="ARBA" id="ARBA00004571"/>
    </source>
</evidence>
<evidence type="ECO:0000256" key="3">
    <source>
        <dbReference type="ARBA" id="ARBA00022452"/>
    </source>
</evidence>
<dbReference type="InterPro" id="IPR037066">
    <property type="entry name" value="Plug_dom_sf"/>
</dbReference>
<evidence type="ECO:0000313" key="17">
    <source>
        <dbReference type="Proteomes" id="UP001595379"/>
    </source>
</evidence>
<keyword evidence="5 13" id="KW-0732">Signal</keyword>
<keyword evidence="7 9" id="KW-0472">Membrane</keyword>
<keyword evidence="17" id="KW-1185">Reference proteome</keyword>
<feature type="domain" description="TonB-dependent receptor-like beta-barrel" evidence="14">
    <location>
        <begin position="410"/>
        <end position="991"/>
    </location>
</feature>
<dbReference type="InterPro" id="IPR012910">
    <property type="entry name" value="Plug_dom"/>
</dbReference>
<feature type="signal peptide" evidence="13">
    <location>
        <begin position="1"/>
        <end position="31"/>
    </location>
</feature>
<feature type="compositionally biased region" description="Acidic residues" evidence="12">
    <location>
        <begin position="34"/>
        <end position="48"/>
    </location>
</feature>
<name>A0ABV6ZVE4_9PROT</name>
<evidence type="ECO:0000259" key="14">
    <source>
        <dbReference type="Pfam" id="PF00593"/>
    </source>
</evidence>
<evidence type="ECO:0000256" key="8">
    <source>
        <dbReference type="ARBA" id="ARBA00023237"/>
    </source>
</evidence>
<evidence type="ECO:0000256" key="10">
    <source>
        <dbReference type="PROSITE-ProRule" id="PRU10143"/>
    </source>
</evidence>
<organism evidence="16 17">
    <name type="scientific">Hyphobacterium vulgare</name>
    <dbReference type="NCBI Taxonomy" id="1736751"/>
    <lineage>
        <taxon>Bacteria</taxon>
        <taxon>Pseudomonadati</taxon>
        <taxon>Pseudomonadota</taxon>
        <taxon>Alphaproteobacteria</taxon>
        <taxon>Maricaulales</taxon>
        <taxon>Maricaulaceae</taxon>
        <taxon>Hyphobacterium</taxon>
    </lineage>
</organism>
<evidence type="ECO:0000256" key="2">
    <source>
        <dbReference type="ARBA" id="ARBA00022448"/>
    </source>
</evidence>
<evidence type="ECO:0000256" key="6">
    <source>
        <dbReference type="ARBA" id="ARBA00023077"/>
    </source>
</evidence>
<dbReference type="SUPFAM" id="SSF56935">
    <property type="entry name" value="Porins"/>
    <property type="match status" value="1"/>
</dbReference>
<dbReference type="Pfam" id="PF00593">
    <property type="entry name" value="TonB_dep_Rec_b-barrel"/>
    <property type="match status" value="1"/>
</dbReference>
<evidence type="ECO:0000313" key="16">
    <source>
        <dbReference type="EMBL" id="MFC2925416.1"/>
    </source>
</evidence>
<keyword evidence="2 9" id="KW-0813">Transport</keyword>
<feature type="region of interest" description="Disordered" evidence="12">
    <location>
        <begin position="30"/>
        <end position="49"/>
    </location>
</feature>
<keyword evidence="6 10" id="KW-0798">TonB box</keyword>
<reference evidence="17" key="1">
    <citation type="journal article" date="2019" name="Int. J. Syst. Evol. Microbiol.">
        <title>The Global Catalogue of Microorganisms (GCM) 10K type strain sequencing project: providing services to taxonomists for standard genome sequencing and annotation.</title>
        <authorList>
            <consortium name="The Broad Institute Genomics Platform"/>
            <consortium name="The Broad Institute Genome Sequencing Center for Infectious Disease"/>
            <person name="Wu L."/>
            <person name="Ma J."/>
        </authorList>
    </citation>
    <scope>NUCLEOTIDE SEQUENCE [LARGE SCALE GENOMIC DNA]</scope>
    <source>
        <strain evidence="17">KCTC 52487</strain>
    </source>
</reference>
<evidence type="ECO:0000256" key="9">
    <source>
        <dbReference type="PROSITE-ProRule" id="PRU01360"/>
    </source>
</evidence>
<dbReference type="Pfam" id="PF07715">
    <property type="entry name" value="Plug"/>
    <property type="match status" value="1"/>
</dbReference>
<comment type="similarity">
    <text evidence="9 11">Belongs to the TonB-dependent receptor family.</text>
</comment>
<protein>
    <submittedName>
        <fullName evidence="16">TonB-dependent receptor domain-containing protein</fullName>
    </submittedName>
</protein>
<comment type="caution">
    <text evidence="16">The sequence shown here is derived from an EMBL/GenBank/DDBJ whole genome shotgun (WGS) entry which is preliminary data.</text>
</comment>
<dbReference type="PANTHER" id="PTHR47234:SF3">
    <property type="entry name" value="SECRETIN_TONB SHORT N-TERMINAL DOMAIN-CONTAINING PROTEIN"/>
    <property type="match status" value="1"/>
</dbReference>